<dbReference type="EMBL" id="MN739881">
    <property type="protein sequence ID" value="QHT75674.1"/>
    <property type="molecule type" value="Genomic_DNA"/>
</dbReference>
<protein>
    <submittedName>
        <fullName evidence="1">Uncharacterized protein</fullName>
    </submittedName>
</protein>
<sequence length="584" mass="65675">MEIALPILALGSFYIVSKNNKENFKSMGQKNNYLPNTNLPVKNYPITTKQQIDDSVNYYPDPNTATDIYFDQNVYENNSNKHKRVGNNIQQIYSLTGDYVNSSEFKHANMVPFFGSKIKGQIYNNNNSETILDNMVGSGSQVIKKIEQAPLFKPQENMQFNNGTPNNSDFYQSRQNPAMRNHMVKPFESVHVGPGLDQGYSDKGSLGFNSGMEARDKWLPKTVDELRTNNNPKQTFDLVGLEGPAHSAITNLGIQGKVEKYRPDGFFINTQDRWLTTVGAEKGNRPISEEIFQNSHRAWDTNSYIGVPVGVDKHAGHAPVNFEQSKRISVSETNHVNHSNAVSQTPFQSIENHHNNHSILKNNRSVNHQSTNFGNIFSRSIIASIAPIVDAFKPTRKEEFTDNIRVFGNIGSTVSSNYVIDSTKPLPTTIKETTLHASRGNIGTGQMFSNNYDINNFQPIHNQRDNTTENNYVPPGGSNYGMRNVDAEYRQHNNDLKTTEGRTPIGNISLYSGNINMQINKQNGNTENNRFNPPASIIKIPAHVENYGMQHGPNNPIENYDRIQPWVVDAFKENPYTHSLTNAV</sequence>
<organism evidence="1">
    <name type="scientific">viral metagenome</name>
    <dbReference type="NCBI Taxonomy" id="1070528"/>
    <lineage>
        <taxon>unclassified sequences</taxon>
        <taxon>metagenomes</taxon>
        <taxon>organismal metagenomes</taxon>
    </lineage>
</organism>
<accession>A0A6C0H553</accession>
<reference evidence="1" key="1">
    <citation type="journal article" date="2020" name="Nature">
        <title>Giant virus diversity and host interactions through global metagenomics.</title>
        <authorList>
            <person name="Schulz F."/>
            <person name="Roux S."/>
            <person name="Paez-Espino D."/>
            <person name="Jungbluth S."/>
            <person name="Walsh D.A."/>
            <person name="Denef V.J."/>
            <person name="McMahon K.D."/>
            <person name="Konstantinidis K.T."/>
            <person name="Eloe-Fadrosh E.A."/>
            <person name="Kyrpides N.C."/>
            <person name="Woyke T."/>
        </authorList>
    </citation>
    <scope>NUCLEOTIDE SEQUENCE</scope>
    <source>
        <strain evidence="1">GVMAG-M-3300023179-71</strain>
    </source>
</reference>
<name>A0A6C0H553_9ZZZZ</name>
<proteinExistence type="predicted"/>
<evidence type="ECO:0000313" key="1">
    <source>
        <dbReference type="EMBL" id="QHT75674.1"/>
    </source>
</evidence>
<dbReference type="AlphaFoldDB" id="A0A6C0H553"/>